<protein>
    <submittedName>
        <fullName evidence="2">Uncharacterized protein</fullName>
    </submittedName>
</protein>
<sequence>MLALTKEASPTKCTTLAAIFPPILNDTRVPTFTPKAANYTCFVSSQSGTALGHLPVSWCGKNITVNATLLLSWARGDLYWFCGGGRLHVRLPSSWQGTCAMVRLGVPVALIGHINNASMFPLGLTQSIPEQLTQRRRRDVLLSGGRMPNFDLTQGSPTYIDAIGVPRGVPDEFKLADQVAKGFENLPIISAFFPVTPNKNVDRINYVHYNLLREDARDAIEGLSEQLGPTSLMTVQNRMALDMLLAEKGGVCSMFGGQCCTFIPNYTAPDGSVAKALARLRALSREMQQHSGINDPLEDWFSRTFGKWKTAIISVLLSLTGMVTALVLCGCCCIPCIRSLCHRRIVTAIEGQQVAHQLPLITPKGEAMEFEEEEDVTMAVQ</sequence>
<evidence type="ECO:0000256" key="1">
    <source>
        <dbReference type="SAM" id="Phobius"/>
    </source>
</evidence>
<dbReference type="PANTHER" id="PTHR10424">
    <property type="entry name" value="VIRAL ENVELOPE PROTEIN"/>
    <property type="match status" value="1"/>
</dbReference>
<dbReference type="Gene3D" id="1.10.287.210">
    <property type="match status" value="1"/>
</dbReference>
<evidence type="ECO:0000313" key="3">
    <source>
        <dbReference type="Proteomes" id="UP000261640"/>
    </source>
</evidence>
<dbReference type="SUPFAM" id="SSF58069">
    <property type="entry name" value="Virus ectodomain"/>
    <property type="match status" value="1"/>
</dbReference>
<accession>A0A7N8YKU1</accession>
<proteinExistence type="predicted"/>
<dbReference type="InterPro" id="IPR018154">
    <property type="entry name" value="TLV/ENV_coat_polyprotein"/>
</dbReference>
<feature type="transmembrane region" description="Helical" evidence="1">
    <location>
        <begin position="311"/>
        <end position="337"/>
    </location>
</feature>
<dbReference type="Proteomes" id="UP000261640">
    <property type="component" value="Unplaced"/>
</dbReference>
<organism evidence="2 3">
    <name type="scientific">Mastacembelus armatus</name>
    <name type="common">zig-zag eel</name>
    <dbReference type="NCBI Taxonomy" id="205130"/>
    <lineage>
        <taxon>Eukaryota</taxon>
        <taxon>Metazoa</taxon>
        <taxon>Chordata</taxon>
        <taxon>Craniata</taxon>
        <taxon>Vertebrata</taxon>
        <taxon>Euteleostomi</taxon>
        <taxon>Actinopterygii</taxon>
        <taxon>Neopterygii</taxon>
        <taxon>Teleostei</taxon>
        <taxon>Neoteleostei</taxon>
        <taxon>Acanthomorphata</taxon>
        <taxon>Anabantaria</taxon>
        <taxon>Synbranchiformes</taxon>
        <taxon>Mastacembelidae</taxon>
        <taxon>Mastacembelus</taxon>
    </lineage>
</organism>
<keyword evidence="1" id="KW-0472">Membrane</keyword>
<reference evidence="2" key="1">
    <citation type="submission" date="2025-08" db="UniProtKB">
        <authorList>
            <consortium name="Ensembl"/>
        </authorList>
    </citation>
    <scope>IDENTIFICATION</scope>
</reference>
<keyword evidence="3" id="KW-1185">Reference proteome</keyword>
<dbReference type="InParanoid" id="A0A7N8YKU1"/>
<dbReference type="AlphaFoldDB" id="A0A7N8YKU1"/>
<dbReference type="PANTHER" id="PTHR10424:SF80">
    <property type="entry name" value="ENVELOPE GLYCOPROTEIN"/>
    <property type="match status" value="1"/>
</dbReference>
<dbReference type="GeneTree" id="ENSGT00530000064449"/>
<keyword evidence="1" id="KW-0812">Transmembrane</keyword>
<keyword evidence="1" id="KW-1133">Transmembrane helix</keyword>
<name>A0A7N8YKU1_9TELE</name>
<dbReference type="Pfam" id="PF00429">
    <property type="entry name" value="TLV_coat"/>
    <property type="match status" value="1"/>
</dbReference>
<reference evidence="2" key="2">
    <citation type="submission" date="2025-09" db="UniProtKB">
        <authorList>
            <consortium name="Ensembl"/>
        </authorList>
    </citation>
    <scope>IDENTIFICATION</scope>
</reference>
<dbReference type="Ensembl" id="ENSMAMT00000056913.1">
    <property type="protein sequence ID" value="ENSMAMP00000062120.1"/>
    <property type="gene ID" value="ENSMAMG00000025213.1"/>
</dbReference>
<evidence type="ECO:0000313" key="2">
    <source>
        <dbReference type="Ensembl" id="ENSMAMP00000062120.1"/>
    </source>
</evidence>